<feature type="domain" description="Polymerase beta nucleotidyltransferase" evidence="1">
    <location>
        <begin position="45"/>
        <end position="115"/>
    </location>
</feature>
<gene>
    <name evidence="2" type="ORF">A6M21_15350</name>
</gene>
<dbReference type="PIRSF" id="PIRSF020217">
    <property type="entry name" value="UCP020217"/>
    <property type="match status" value="1"/>
</dbReference>
<accession>A0A1B7LBI1</accession>
<dbReference type="Pfam" id="PF18765">
    <property type="entry name" value="Polbeta"/>
    <property type="match status" value="1"/>
</dbReference>
<dbReference type="Gene3D" id="3.30.460.10">
    <property type="entry name" value="Beta Polymerase, domain 2"/>
    <property type="match status" value="1"/>
</dbReference>
<dbReference type="InterPro" id="IPR024700">
    <property type="entry name" value="UCP020217"/>
</dbReference>
<dbReference type="AlphaFoldDB" id="A0A1B7LBI1"/>
<comment type="caution">
    <text evidence="2">The sequence shown here is derived from an EMBL/GenBank/DDBJ whole genome shotgun (WGS) entry which is preliminary data.</text>
</comment>
<organism evidence="2 3">
    <name type="scientific">Desulfotomaculum copahuensis</name>
    <dbReference type="NCBI Taxonomy" id="1838280"/>
    <lineage>
        <taxon>Bacteria</taxon>
        <taxon>Bacillati</taxon>
        <taxon>Bacillota</taxon>
        <taxon>Clostridia</taxon>
        <taxon>Eubacteriales</taxon>
        <taxon>Desulfotomaculaceae</taxon>
        <taxon>Desulfotomaculum</taxon>
    </lineage>
</organism>
<dbReference type="CDD" id="cd05403">
    <property type="entry name" value="NT_KNTase_like"/>
    <property type="match status" value="1"/>
</dbReference>
<dbReference type="EMBL" id="LYVF01000192">
    <property type="protein sequence ID" value="OAT79843.1"/>
    <property type="molecule type" value="Genomic_DNA"/>
</dbReference>
<evidence type="ECO:0000313" key="2">
    <source>
        <dbReference type="EMBL" id="OAT79843.1"/>
    </source>
</evidence>
<dbReference type="STRING" id="1838280.A6M21_15350"/>
<keyword evidence="3" id="KW-1185">Reference proteome</keyword>
<reference evidence="2 3" key="1">
    <citation type="submission" date="2016-04" db="EMBL/GenBank/DDBJ databases">
        <authorList>
            <person name="Evans L.H."/>
            <person name="Alamgir A."/>
            <person name="Owens N."/>
            <person name="Weber N.D."/>
            <person name="Virtaneva K."/>
            <person name="Barbian K."/>
            <person name="Babar A."/>
            <person name="Rosenke K."/>
        </authorList>
    </citation>
    <scope>NUCLEOTIDE SEQUENCE [LARGE SCALE GENOMIC DNA]</scope>
    <source>
        <strain evidence="2 3">LMa1</strain>
    </source>
</reference>
<evidence type="ECO:0000313" key="3">
    <source>
        <dbReference type="Proteomes" id="UP000078532"/>
    </source>
</evidence>
<protein>
    <recommendedName>
        <fullName evidence="1">Polymerase beta nucleotidyltransferase domain-containing protein</fullName>
    </recommendedName>
</protein>
<dbReference type="SUPFAM" id="SSF81301">
    <property type="entry name" value="Nucleotidyltransferase"/>
    <property type="match status" value="1"/>
</dbReference>
<dbReference type="Proteomes" id="UP000078532">
    <property type="component" value="Unassembled WGS sequence"/>
</dbReference>
<sequence>MACVRAGLKKRREQREKELAQRKEDALAGARRAAAMIRAEYGCRVLLFGSLARGGRFNEHSDIDLALEGLPVEANFWRLYAGALTLVEPFHLDLVLLESASPELQGRIRQEGVEI</sequence>
<name>A0A1B7LBI1_9FIRM</name>
<dbReference type="InterPro" id="IPR043519">
    <property type="entry name" value="NT_sf"/>
</dbReference>
<evidence type="ECO:0000259" key="1">
    <source>
        <dbReference type="Pfam" id="PF18765"/>
    </source>
</evidence>
<proteinExistence type="predicted"/>
<dbReference type="InterPro" id="IPR041633">
    <property type="entry name" value="Polbeta"/>
</dbReference>